<evidence type="ECO:0000313" key="6">
    <source>
        <dbReference type="Proteomes" id="UP000670475"/>
    </source>
</evidence>
<evidence type="ECO:0000256" key="3">
    <source>
        <dbReference type="ARBA" id="ARBA00023163"/>
    </source>
</evidence>
<comment type="caution">
    <text evidence="5">The sequence shown here is derived from an EMBL/GenBank/DDBJ whole genome shotgun (WGS) entry which is preliminary data.</text>
</comment>
<keyword evidence="3" id="KW-0804">Transcription</keyword>
<organism evidence="5 6">
    <name type="scientific">Streptomyces montanisoli</name>
    <dbReference type="NCBI Taxonomy" id="2798581"/>
    <lineage>
        <taxon>Bacteria</taxon>
        <taxon>Bacillati</taxon>
        <taxon>Actinomycetota</taxon>
        <taxon>Actinomycetes</taxon>
        <taxon>Kitasatosporales</taxon>
        <taxon>Streptomycetaceae</taxon>
        <taxon>Streptomyces</taxon>
    </lineage>
</organism>
<dbReference type="Gene3D" id="1.10.10.10">
    <property type="entry name" value="Winged helix-like DNA-binding domain superfamily/Winged helix DNA-binding domain"/>
    <property type="match status" value="1"/>
</dbReference>
<dbReference type="GO" id="GO:0003677">
    <property type="term" value="F:DNA binding"/>
    <property type="evidence" value="ECO:0007669"/>
    <property type="project" value="UniProtKB-KW"/>
</dbReference>
<dbReference type="EMBL" id="JAGIQL010000040">
    <property type="protein sequence ID" value="MBP0458382.1"/>
    <property type="molecule type" value="Genomic_DNA"/>
</dbReference>
<evidence type="ECO:0000256" key="2">
    <source>
        <dbReference type="ARBA" id="ARBA00023125"/>
    </source>
</evidence>
<dbReference type="InterPro" id="IPR036388">
    <property type="entry name" value="WH-like_DNA-bd_sf"/>
</dbReference>
<evidence type="ECO:0000259" key="4">
    <source>
        <dbReference type="PROSITE" id="PS50949"/>
    </source>
</evidence>
<keyword evidence="6" id="KW-1185">Reference proteome</keyword>
<proteinExistence type="predicted"/>
<dbReference type="GO" id="GO:0003700">
    <property type="term" value="F:DNA-binding transcription factor activity"/>
    <property type="evidence" value="ECO:0007669"/>
    <property type="project" value="InterPro"/>
</dbReference>
<evidence type="ECO:0000256" key="1">
    <source>
        <dbReference type="ARBA" id="ARBA00023015"/>
    </source>
</evidence>
<feature type="domain" description="HTH gntR-type" evidence="4">
    <location>
        <begin position="1"/>
        <end position="65"/>
    </location>
</feature>
<reference evidence="5" key="1">
    <citation type="submission" date="2021-03" db="EMBL/GenBank/DDBJ databases">
        <title>Whole genome sequence of Streptomyces bomunensis MMS17-BM035.</title>
        <authorList>
            <person name="Lee J.H."/>
        </authorList>
    </citation>
    <scope>NUCLEOTIDE SEQUENCE</scope>
    <source>
        <strain evidence="5">MMS17-BM035</strain>
    </source>
</reference>
<dbReference type="RefSeq" id="WP_209340150.1">
    <property type="nucleotide sequence ID" value="NZ_JAGIQL010000040.1"/>
</dbReference>
<dbReference type="PROSITE" id="PS50949">
    <property type="entry name" value="HTH_GNTR"/>
    <property type="match status" value="1"/>
</dbReference>
<sequence>MQPADAVQQRIEGGELSVGARLPGERDLAREYRVALGTAGRAVQELRDRDLVMPTHRRASASRRFISVLAHADDLDDLDGDVALEQLGERHRPGAFGDGELAGDLLLEDLDADGVECAVLTVDVLLVGGYADEPDQCHAAFGERFRASRCSRTARQRRFCYRPFGEGSDRQQEQQQRLVPSALITPPPPIRHGLATTGVCSS</sequence>
<dbReference type="InterPro" id="IPR036390">
    <property type="entry name" value="WH_DNA-bd_sf"/>
</dbReference>
<keyword evidence="2" id="KW-0238">DNA-binding</keyword>
<dbReference type="Pfam" id="PF00392">
    <property type="entry name" value="GntR"/>
    <property type="match status" value="1"/>
</dbReference>
<dbReference type="AlphaFoldDB" id="A0A940MEZ5"/>
<evidence type="ECO:0000313" key="5">
    <source>
        <dbReference type="EMBL" id="MBP0458382.1"/>
    </source>
</evidence>
<dbReference type="Proteomes" id="UP000670475">
    <property type="component" value="Unassembled WGS sequence"/>
</dbReference>
<accession>A0A940MEZ5</accession>
<dbReference type="SUPFAM" id="SSF46785">
    <property type="entry name" value="Winged helix' DNA-binding domain"/>
    <property type="match status" value="1"/>
</dbReference>
<keyword evidence="1" id="KW-0805">Transcription regulation</keyword>
<name>A0A940MEZ5_9ACTN</name>
<dbReference type="InterPro" id="IPR000524">
    <property type="entry name" value="Tscrpt_reg_HTH_GntR"/>
</dbReference>
<protein>
    <submittedName>
        <fullName evidence="5">GntR family transcriptional regulator</fullName>
    </submittedName>
</protein>
<gene>
    <name evidence="5" type="ORF">JFN87_12830</name>
</gene>